<proteinExistence type="inferred from homology"/>
<dbReference type="GO" id="GO:0016787">
    <property type="term" value="F:hydrolase activity"/>
    <property type="evidence" value="ECO:0007669"/>
    <property type="project" value="UniProtKB-KW"/>
</dbReference>
<evidence type="ECO:0000256" key="4">
    <source>
        <dbReference type="ARBA" id="ARBA00022801"/>
    </source>
</evidence>
<dbReference type="FunFam" id="3.90.850.10:FF:000002">
    <property type="entry name" value="2-hydroxyhepta-2,4-diene-1,7-dioate isomerase"/>
    <property type="match status" value="1"/>
</dbReference>
<comment type="cofactor">
    <cofactor evidence="1">
        <name>Mg(2+)</name>
        <dbReference type="ChEBI" id="CHEBI:18420"/>
    </cofactor>
</comment>
<gene>
    <name evidence="7" type="ORF">BLA15945_01493</name>
</gene>
<evidence type="ECO:0000259" key="6">
    <source>
        <dbReference type="Pfam" id="PF01557"/>
    </source>
</evidence>
<name>A0A6P2IVW9_BURL3</name>
<dbReference type="UniPathway" id="UPA00394"/>
<dbReference type="InterPro" id="IPR036663">
    <property type="entry name" value="Fumarylacetoacetase_C_sf"/>
</dbReference>
<evidence type="ECO:0000256" key="5">
    <source>
        <dbReference type="ARBA" id="ARBA00022842"/>
    </source>
</evidence>
<protein>
    <submittedName>
        <fullName evidence="7">5-oxopent-3-ene-1,2,5-tricarboxylate decarboxylase</fullName>
    </submittedName>
</protein>
<accession>A0A6P2IVW9</accession>
<comment type="similarity">
    <text evidence="2">Belongs to the FAH family.</text>
</comment>
<evidence type="ECO:0000256" key="1">
    <source>
        <dbReference type="ARBA" id="ARBA00001946"/>
    </source>
</evidence>
<evidence type="ECO:0000313" key="7">
    <source>
        <dbReference type="EMBL" id="VWB33701.1"/>
    </source>
</evidence>
<dbReference type="RefSeq" id="WP_174967910.1">
    <property type="nucleotide sequence ID" value="NZ_CABVPU010000004.1"/>
</dbReference>
<dbReference type="GO" id="GO:0016853">
    <property type="term" value="F:isomerase activity"/>
    <property type="evidence" value="ECO:0007669"/>
    <property type="project" value="UniProtKB-ARBA"/>
</dbReference>
<dbReference type="Proteomes" id="UP000494174">
    <property type="component" value="Unassembled WGS sequence"/>
</dbReference>
<sequence length="286" mass="30587">MRFISFVRDGATGLAIRSGDGRYLGLTRTDPGYPGDLDTLVSGGPSALVQASERLQQTGQPLDLTECALLPPVTRPSKIICVGLNYVEHSQEAGYEVPSYPTLFARFRSSLTAHGAAIRLPIESNQLDYEGELAVIIGRGGRRIARSDALGHIAGYTAFNDATLRDYQFKTPQWTVGKNFDETGALGPELVTVDELPPGAAGLRLQTRLNGAVVQEANTNDMIFDIATLIATISEVMTLEPGDVIATGTPSGIGMARNPQLWMRAGDVCEVEIEGIGVLRNAVVQS</sequence>
<evidence type="ECO:0000256" key="3">
    <source>
        <dbReference type="ARBA" id="ARBA00022723"/>
    </source>
</evidence>
<dbReference type="EMBL" id="CABVPU010000004">
    <property type="protein sequence ID" value="VWB33701.1"/>
    <property type="molecule type" value="Genomic_DNA"/>
</dbReference>
<dbReference type="Gene3D" id="3.90.850.10">
    <property type="entry name" value="Fumarylacetoacetase-like, C-terminal domain"/>
    <property type="match status" value="1"/>
</dbReference>
<dbReference type="InterPro" id="IPR011234">
    <property type="entry name" value="Fumarylacetoacetase-like_C"/>
</dbReference>
<keyword evidence="4" id="KW-0378">Hydrolase</keyword>
<dbReference type="GO" id="GO:0019628">
    <property type="term" value="P:urate catabolic process"/>
    <property type="evidence" value="ECO:0007669"/>
    <property type="project" value="UniProtKB-UniPathway"/>
</dbReference>
<dbReference type="SUPFAM" id="SSF56529">
    <property type="entry name" value="FAH"/>
    <property type="match status" value="1"/>
</dbReference>
<evidence type="ECO:0000256" key="2">
    <source>
        <dbReference type="ARBA" id="ARBA00010211"/>
    </source>
</evidence>
<reference evidence="7 8" key="1">
    <citation type="submission" date="2019-09" db="EMBL/GenBank/DDBJ databases">
        <authorList>
            <person name="Depoorter E."/>
        </authorList>
    </citation>
    <scope>NUCLEOTIDE SEQUENCE [LARGE SCALE GENOMIC DNA]</scope>
    <source>
        <strain evidence="7">R-15945</strain>
    </source>
</reference>
<dbReference type="Pfam" id="PF01557">
    <property type="entry name" value="FAA_hydrolase"/>
    <property type="match status" value="1"/>
</dbReference>
<evidence type="ECO:0000313" key="8">
    <source>
        <dbReference type="Proteomes" id="UP000494174"/>
    </source>
</evidence>
<dbReference type="PANTHER" id="PTHR42796">
    <property type="entry name" value="FUMARYLACETOACETATE HYDROLASE DOMAIN-CONTAINING PROTEIN 2A-RELATED"/>
    <property type="match status" value="1"/>
</dbReference>
<dbReference type="PANTHER" id="PTHR42796:SF4">
    <property type="entry name" value="FUMARYLACETOACETATE HYDROLASE DOMAIN-CONTAINING PROTEIN 2A"/>
    <property type="match status" value="1"/>
</dbReference>
<organism evidence="7 8">
    <name type="scientific">Burkholderia lata (strain ATCC 17760 / DSM 23089 / LMG 22485 / NCIMB 9086 / R18194 / 383)</name>
    <dbReference type="NCBI Taxonomy" id="482957"/>
    <lineage>
        <taxon>Bacteria</taxon>
        <taxon>Pseudomonadati</taxon>
        <taxon>Pseudomonadota</taxon>
        <taxon>Betaproteobacteria</taxon>
        <taxon>Burkholderiales</taxon>
        <taxon>Burkholderiaceae</taxon>
        <taxon>Burkholderia</taxon>
        <taxon>Burkholderia cepacia complex</taxon>
    </lineage>
</organism>
<dbReference type="InterPro" id="IPR051121">
    <property type="entry name" value="FAH"/>
</dbReference>
<keyword evidence="3" id="KW-0479">Metal-binding</keyword>
<feature type="domain" description="Fumarylacetoacetase-like C-terminal" evidence="6">
    <location>
        <begin position="78"/>
        <end position="284"/>
    </location>
</feature>
<dbReference type="AlphaFoldDB" id="A0A6P2IVW9"/>
<dbReference type="GO" id="GO:0046872">
    <property type="term" value="F:metal ion binding"/>
    <property type="evidence" value="ECO:0007669"/>
    <property type="project" value="UniProtKB-KW"/>
</dbReference>
<dbReference type="GO" id="GO:0019752">
    <property type="term" value="P:carboxylic acid metabolic process"/>
    <property type="evidence" value="ECO:0007669"/>
    <property type="project" value="UniProtKB-ARBA"/>
</dbReference>
<keyword evidence="5" id="KW-0460">Magnesium</keyword>